<reference evidence="1 2" key="1">
    <citation type="submission" date="2019-12" db="EMBL/GenBank/DDBJ databases">
        <title>Novel species isolated from a subtropical stream in China.</title>
        <authorList>
            <person name="Lu H."/>
        </authorList>
    </citation>
    <scope>NUCLEOTIDE SEQUENCE [LARGE SCALE GENOMIC DNA]</scope>
    <source>
        <strain evidence="1 2">DS3</strain>
    </source>
</reference>
<gene>
    <name evidence="1" type="ORF">GTP41_04855</name>
</gene>
<dbReference type="RefSeq" id="WP_161024447.1">
    <property type="nucleotide sequence ID" value="NZ_WWCJ01000003.1"/>
</dbReference>
<dbReference type="EMBL" id="WWCJ01000003">
    <property type="protein sequence ID" value="MYN01426.1"/>
    <property type="molecule type" value="Genomic_DNA"/>
</dbReference>
<name>A0A6N9HDB0_9BURK</name>
<sequence>MGTIYSDRRLDEEQFRHLDHAITLARTHGWHYAVVYLRNHHVADSTIQRVLFGEWQLRRVPANTLIIYQSMAAC</sequence>
<dbReference type="AlphaFoldDB" id="A0A6N9HDB0"/>
<accession>A0A6N9HDB0</accession>
<dbReference type="Proteomes" id="UP000448575">
    <property type="component" value="Unassembled WGS sequence"/>
</dbReference>
<evidence type="ECO:0000313" key="1">
    <source>
        <dbReference type="EMBL" id="MYN01426.1"/>
    </source>
</evidence>
<evidence type="ECO:0000313" key="2">
    <source>
        <dbReference type="Proteomes" id="UP000448575"/>
    </source>
</evidence>
<organism evidence="1 2">
    <name type="scientific">Pseudoduganella guangdongensis</name>
    <dbReference type="NCBI Taxonomy" id="2692179"/>
    <lineage>
        <taxon>Bacteria</taxon>
        <taxon>Pseudomonadati</taxon>
        <taxon>Pseudomonadota</taxon>
        <taxon>Betaproteobacteria</taxon>
        <taxon>Burkholderiales</taxon>
        <taxon>Oxalobacteraceae</taxon>
        <taxon>Telluria group</taxon>
        <taxon>Pseudoduganella</taxon>
    </lineage>
</organism>
<protein>
    <submittedName>
        <fullName evidence="1">Uncharacterized protein</fullName>
    </submittedName>
</protein>
<proteinExistence type="predicted"/>
<keyword evidence="2" id="KW-1185">Reference proteome</keyword>
<comment type="caution">
    <text evidence="1">The sequence shown here is derived from an EMBL/GenBank/DDBJ whole genome shotgun (WGS) entry which is preliminary data.</text>
</comment>